<gene>
    <name evidence="2" type="ORF">GE061_006410</name>
</gene>
<dbReference type="Proteomes" id="UP000466442">
    <property type="component" value="Unassembled WGS sequence"/>
</dbReference>
<feature type="region of interest" description="Disordered" evidence="1">
    <location>
        <begin position="118"/>
        <end position="147"/>
    </location>
</feature>
<dbReference type="EMBL" id="WIXP02000014">
    <property type="protein sequence ID" value="KAF6200109.1"/>
    <property type="molecule type" value="Genomic_DNA"/>
</dbReference>
<organism evidence="2 3">
    <name type="scientific">Apolygus lucorum</name>
    <name type="common">Small green plant bug</name>
    <name type="synonym">Lygocoris lucorum</name>
    <dbReference type="NCBI Taxonomy" id="248454"/>
    <lineage>
        <taxon>Eukaryota</taxon>
        <taxon>Metazoa</taxon>
        <taxon>Ecdysozoa</taxon>
        <taxon>Arthropoda</taxon>
        <taxon>Hexapoda</taxon>
        <taxon>Insecta</taxon>
        <taxon>Pterygota</taxon>
        <taxon>Neoptera</taxon>
        <taxon>Paraneoptera</taxon>
        <taxon>Hemiptera</taxon>
        <taxon>Heteroptera</taxon>
        <taxon>Panheteroptera</taxon>
        <taxon>Cimicomorpha</taxon>
        <taxon>Miridae</taxon>
        <taxon>Mirini</taxon>
        <taxon>Apolygus</taxon>
    </lineage>
</organism>
<evidence type="ECO:0000313" key="3">
    <source>
        <dbReference type="Proteomes" id="UP000466442"/>
    </source>
</evidence>
<evidence type="ECO:0000313" key="2">
    <source>
        <dbReference type="EMBL" id="KAF6200109.1"/>
    </source>
</evidence>
<sequence>MRIKNQVLWEPSVMNPRQGYKWPWSTWVGVKREVEAKVPHNMALLMAHAYVKPVVSTWVVKKLDADPFESMGPRDYLNRRYVPKNYKVKNTKYREKQRFTLPRFRNIAAKVDDKWDQCPLDLPTSPSASQRENGQTSKKLDKAVGESDIKNEDEELLGGLGFFLQDALDVLIDMNSDADISVDIFIEPPNPAELSDDDPGNEENEIQELSGICHVIDC</sequence>
<evidence type="ECO:0000256" key="1">
    <source>
        <dbReference type="SAM" id="MobiDB-lite"/>
    </source>
</evidence>
<reference evidence="2" key="1">
    <citation type="journal article" date="2021" name="Mol. Ecol. Resour.">
        <title>Apolygus lucorum genome provides insights into omnivorousness and mesophyll feeding.</title>
        <authorList>
            <person name="Liu Y."/>
            <person name="Liu H."/>
            <person name="Wang H."/>
            <person name="Huang T."/>
            <person name="Liu B."/>
            <person name="Yang B."/>
            <person name="Yin L."/>
            <person name="Li B."/>
            <person name="Zhang Y."/>
            <person name="Zhang S."/>
            <person name="Jiang F."/>
            <person name="Zhang X."/>
            <person name="Ren Y."/>
            <person name="Wang B."/>
            <person name="Wang S."/>
            <person name="Lu Y."/>
            <person name="Wu K."/>
            <person name="Fan W."/>
            <person name="Wang G."/>
        </authorList>
    </citation>
    <scope>NUCLEOTIDE SEQUENCE</scope>
    <source>
        <strain evidence="2">12Hb</strain>
    </source>
</reference>
<dbReference type="OrthoDB" id="8018817at2759"/>
<protein>
    <submittedName>
        <fullName evidence="2">Uncharacterized protein</fullName>
    </submittedName>
</protein>
<feature type="compositionally biased region" description="Basic and acidic residues" evidence="1">
    <location>
        <begin position="138"/>
        <end position="147"/>
    </location>
</feature>
<accession>A0A8S9WV68</accession>
<keyword evidence="3" id="KW-1185">Reference proteome</keyword>
<feature type="compositionally biased region" description="Polar residues" evidence="1">
    <location>
        <begin position="124"/>
        <end position="137"/>
    </location>
</feature>
<dbReference type="AlphaFoldDB" id="A0A8S9WV68"/>
<comment type="caution">
    <text evidence="2">The sequence shown here is derived from an EMBL/GenBank/DDBJ whole genome shotgun (WGS) entry which is preliminary data.</text>
</comment>
<proteinExistence type="predicted"/>
<name>A0A8S9WV68_APOLU</name>